<feature type="chain" id="PRO_5022687795" description="DUF3352 domain-containing protein" evidence="1">
    <location>
        <begin position="27"/>
        <end position="591"/>
    </location>
</feature>
<organism evidence="2 3">
    <name type="scientific">Thalassoglobus neptunius</name>
    <dbReference type="NCBI Taxonomy" id="1938619"/>
    <lineage>
        <taxon>Bacteria</taxon>
        <taxon>Pseudomonadati</taxon>
        <taxon>Planctomycetota</taxon>
        <taxon>Planctomycetia</taxon>
        <taxon>Planctomycetales</taxon>
        <taxon>Planctomycetaceae</taxon>
        <taxon>Thalassoglobus</taxon>
    </lineage>
</organism>
<dbReference type="RefSeq" id="WP_146509877.1">
    <property type="nucleotide sequence ID" value="NZ_SIHI01000001.1"/>
</dbReference>
<dbReference type="EMBL" id="SIHI01000001">
    <property type="protein sequence ID" value="TWT59100.1"/>
    <property type="molecule type" value="Genomic_DNA"/>
</dbReference>
<dbReference type="Proteomes" id="UP000317243">
    <property type="component" value="Unassembled WGS sequence"/>
</dbReference>
<proteinExistence type="predicted"/>
<sequence precursor="true">MNAFFDSRFLLFALTSLALLTSPVQAQTAIELLPETTVIFAEVQHPHQLVESVLAHPVSRKVQDSNAYREALKDPNAMGFLFVVRFIEAQIGMPWQKAIETLAAGGVTIAVDSRTEGVVALMKSNDPEKLASTLDKVIQLARSDAENKGEDDPFEEREYRGLKAYGKDGGGFFVYEDWLILVNKADTARDIADALLDGRETSLADSETFQEALQHKTSEDISWAFVETEPLRRGDNDDLRKLFSGIADNPGGEFILGGILEALKDAPYLTASLSAKNDTLTLDLKIPFERTSLSENREHFFGPRGTGHAAETQEISGLLFSISAYRYVSEMWLRAGDLFDAKANDNLAQADSTLTTLFSGKDFAEDILGALEPTFQIVGMRQSFSEDRPTPAIKIPAFALLAEMKDPETTTREFRRIFQSFIGFLNIVGAMEGQPQYELGQLQLDEGEIVSATFIPEVGEETARDAKIHFNFSPTLAFSGNQLILASTTDFARTLITSDDSGGTEKTGDSDQVINTLAEVSLPELQRVLADNESHLIAQNMLKEGHSQEEAKRQIRTLFEILNLFEEASLQLLTDEHHVDLKLDVVLQPSE</sequence>
<feature type="signal peptide" evidence="1">
    <location>
        <begin position="1"/>
        <end position="26"/>
    </location>
</feature>
<keyword evidence="1" id="KW-0732">Signal</keyword>
<keyword evidence="3" id="KW-1185">Reference proteome</keyword>
<gene>
    <name evidence="2" type="ORF">KOR42_24890</name>
</gene>
<reference evidence="2 3" key="1">
    <citation type="submission" date="2019-02" db="EMBL/GenBank/DDBJ databases">
        <title>Deep-cultivation of Planctomycetes and their phenomic and genomic characterization uncovers novel biology.</title>
        <authorList>
            <person name="Wiegand S."/>
            <person name="Jogler M."/>
            <person name="Boedeker C."/>
            <person name="Pinto D."/>
            <person name="Vollmers J."/>
            <person name="Rivas-Marin E."/>
            <person name="Kohn T."/>
            <person name="Peeters S.H."/>
            <person name="Heuer A."/>
            <person name="Rast P."/>
            <person name="Oberbeckmann S."/>
            <person name="Bunk B."/>
            <person name="Jeske O."/>
            <person name="Meyerdierks A."/>
            <person name="Storesund J.E."/>
            <person name="Kallscheuer N."/>
            <person name="Luecker S."/>
            <person name="Lage O.M."/>
            <person name="Pohl T."/>
            <person name="Merkel B.J."/>
            <person name="Hornburger P."/>
            <person name="Mueller R.-W."/>
            <person name="Bruemmer F."/>
            <person name="Labrenz M."/>
            <person name="Spormann A.M."/>
            <person name="Op Den Camp H."/>
            <person name="Overmann J."/>
            <person name="Amann R."/>
            <person name="Jetten M.S.M."/>
            <person name="Mascher T."/>
            <person name="Medema M.H."/>
            <person name="Devos D.P."/>
            <person name="Kaster A.-K."/>
            <person name="Ovreas L."/>
            <person name="Rohde M."/>
            <person name="Galperin M.Y."/>
            <person name="Jogler C."/>
        </authorList>
    </citation>
    <scope>NUCLEOTIDE SEQUENCE [LARGE SCALE GENOMIC DNA]</scope>
    <source>
        <strain evidence="2 3">KOR42</strain>
    </source>
</reference>
<protein>
    <recommendedName>
        <fullName evidence="4">DUF3352 domain-containing protein</fullName>
    </recommendedName>
</protein>
<evidence type="ECO:0008006" key="4">
    <source>
        <dbReference type="Google" id="ProtNLM"/>
    </source>
</evidence>
<accession>A0A5C5X852</accession>
<name>A0A5C5X852_9PLAN</name>
<dbReference type="AlphaFoldDB" id="A0A5C5X852"/>
<dbReference type="OrthoDB" id="240224at2"/>
<evidence type="ECO:0000313" key="2">
    <source>
        <dbReference type="EMBL" id="TWT59100.1"/>
    </source>
</evidence>
<evidence type="ECO:0000256" key="1">
    <source>
        <dbReference type="SAM" id="SignalP"/>
    </source>
</evidence>
<comment type="caution">
    <text evidence="2">The sequence shown here is derived from an EMBL/GenBank/DDBJ whole genome shotgun (WGS) entry which is preliminary data.</text>
</comment>
<evidence type="ECO:0000313" key="3">
    <source>
        <dbReference type="Proteomes" id="UP000317243"/>
    </source>
</evidence>